<evidence type="ECO:0000313" key="3">
    <source>
        <dbReference type="EMBL" id="RZB75990.1"/>
    </source>
</evidence>
<reference evidence="2" key="1">
    <citation type="submission" date="2014-07" db="EMBL/GenBank/DDBJ databases">
        <title>Identification of a novel salt tolerance gene in wild soybean by whole-genome sequencing.</title>
        <authorList>
            <person name="Lam H.-M."/>
            <person name="Qi X."/>
            <person name="Li M.-W."/>
            <person name="Liu X."/>
            <person name="Xie M."/>
            <person name="Ni M."/>
            <person name="Xu X."/>
        </authorList>
    </citation>
    <scope>NUCLEOTIDE SEQUENCE [LARGE SCALE GENOMIC DNA]</scope>
    <source>
        <tissue evidence="2">Root</tissue>
    </source>
</reference>
<dbReference type="GO" id="GO:0043874">
    <property type="term" value="F:acireductone synthase activity"/>
    <property type="evidence" value="ECO:0007669"/>
    <property type="project" value="UniProtKB-EC"/>
</dbReference>
<dbReference type="InterPro" id="IPR001303">
    <property type="entry name" value="Aldolase_II/adducin_N"/>
</dbReference>
<dbReference type="PANTHER" id="PTHR10640">
    <property type="entry name" value="METHYLTHIORIBULOSE-1-PHOSPHATE DEHYDRATASE"/>
    <property type="match status" value="1"/>
</dbReference>
<dbReference type="EMBL" id="QZWG01000012">
    <property type="protein sequence ID" value="RZB75990.1"/>
    <property type="molecule type" value="Genomic_DNA"/>
</dbReference>
<keyword evidence="4" id="KW-1185">Reference proteome</keyword>
<dbReference type="PANTHER" id="PTHR10640:SF7">
    <property type="entry name" value="METHYLTHIORIBULOSE-1-PHOSPHATE DEHYDRATASE"/>
    <property type="match status" value="1"/>
</dbReference>
<evidence type="ECO:0000259" key="1">
    <source>
        <dbReference type="Pfam" id="PF00596"/>
    </source>
</evidence>
<keyword evidence="2" id="KW-0378">Hydrolase</keyword>
<dbReference type="Gene3D" id="3.40.50.1000">
    <property type="entry name" value="HAD superfamily/HAD-like"/>
    <property type="match status" value="1"/>
</dbReference>
<dbReference type="SUPFAM" id="SSF53639">
    <property type="entry name" value="AraD/HMP-PK domain-like"/>
    <property type="match status" value="1"/>
</dbReference>
<evidence type="ECO:0000313" key="4">
    <source>
        <dbReference type="Proteomes" id="UP000289340"/>
    </source>
</evidence>
<feature type="domain" description="Class II aldolase/adducin N-terminal" evidence="1">
    <location>
        <begin position="15"/>
        <end position="76"/>
    </location>
</feature>
<dbReference type="SMR" id="A0A0B2QQL4"/>
<dbReference type="InterPro" id="IPR036409">
    <property type="entry name" value="Aldolase_II/adducin_N_sf"/>
</dbReference>
<dbReference type="Gene3D" id="1.10.720.60">
    <property type="match status" value="1"/>
</dbReference>
<evidence type="ECO:0000313" key="2">
    <source>
        <dbReference type="EMBL" id="KHN23690.1"/>
    </source>
</evidence>
<dbReference type="Pfam" id="PF00596">
    <property type="entry name" value="Aldolase_II"/>
    <property type="match status" value="1"/>
</dbReference>
<gene>
    <name evidence="3" type="ORF">D0Y65_034476</name>
    <name evidence="2" type="ORF">glysoja_049089</name>
</gene>
<accession>A0A0B2QQL4</accession>
<dbReference type="GO" id="GO:0005737">
    <property type="term" value="C:cytoplasm"/>
    <property type="evidence" value="ECO:0007669"/>
    <property type="project" value="TreeGrafter"/>
</dbReference>
<dbReference type="Proteomes" id="UP000053555">
    <property type="component" value="Unassembled WGS sequence"/>
</dbReference>
<dbReference type="InterPro" id="IPR023214">
    <property type="entry name" value="HAD_sf"/>
</dbReference>
<proteinExistence type="predicted"/>
<protein>
    <submittedName>
        <fullName evidence="2">Putative bifunctional methylthioribulose-1-phosphate dehydratase/enolase-phosphatase E1</fullName>
        <ecNumber evidence="2">3.1.3.77</ecNumber>
    </submittedName>
</protein>
<dbReference type="AlphaFoldDB" id="A0A0B2QQL4"/>
<name>A0A0B2QQL4_GLYSO</name>
<dbReference type="Gene3D" id="3.40.225.10">
    <property type="entry name" value="Class II aldolase/adducin N-terminal domain"/>
    <property type="match status" value="1"/>
</dbReference>
<reference evidence="3 4" key="2">
    <citation type="submission" date="2018-09" db="EMBL/GenBank/DDBJ databases">
        <title>A high-quality reference genome of wild soybean provides a powerful tool to mine soybean genomes.</title>
        <authorList>
            <person name="Xie M."/>
            <person name="Chung C.Y.L."/>
            <person name="Li M.-W."/>
            <person name="Wong F.-L."/>
            <person name="Chan T.-F."/>
            <person name="Lam H.-M."/>
        </authorList>
    </citation>
    <scope>NUCLEOTIDE SEQUENCE [LARGE SCALE GENOMIC DNA]</scope>
    <source>
        <strain evidence="4">cv. W05</strain>
        <tissue evidence="3">Hypocotyl of etiolated seedlings</tissue>
    </source>
</reference>
<sequence>MEMIKGIKGHGYYDELVVPIIENTAYEYELTEALAKAIEAYTKTTAVLVRNHGIYVWGDSWISAKTLAECYHYLFDATIKLHQLGLDWSTPNHGPIQSIRSLMIAGESNASDKTRKANGEIDPFPCCIVLDIEGNTTPISFVTEVLFPYACQNVGRHLSMTYDTPETESDIKLLCSQVRF</sequence>
<dbReference type="GO" id="GO:0046570">
    <property type="term" value="F:methylthioribulose 1-phosphate dehydratase activity"/>
    <property type="evidence" value="ECO:0007669"/>
    <property type="project" value="TreeGrafter"/>
</dbReference>
<dbReference type="EC" id="3.1.3.77" evidence="2"/>
<dbReference type="GO" id="GO:0019509">
    <property type="term" value="P:L-methionine salvage from methylthioadenosine"/>
    <property type="evidence" value="ECO:0007669"/>
    <property type="project" value="TreeGrafter"/>
</dbReference>
<dbReference type="EMBL" id="KN656082">
    <property type="protein sequence ID" value="KHN23690.1"/>
    <property type="molecule type" value="Genomic_DNA"/>
</dbReference>
<dbReference type="Proteomes" id="UP000289340">
    <property type="component" value="Chromosome 12"/>
</dbReference>
<organism evidence="2">
    <name type="scientific">Glycine soja</name>
    <name type="common">Wild soybean</name>
    <dbReference type="NCBI Taxonomy" id="3848"/>
    <lineage>
        <taxon>Eukaryota</taxon>
        <taxon>Viridiplantae</taxon>
        <taxon>Streptophyta</taxon>
        <taxon>Embryophyta</taxon>
        <taxon>Tracheophyta</taxon>
        <taxon>Spermatophyta</taxon>
        <taxon>Magnoliopsida</taxon>
        <taxon>eudicotyledons</taxon>
        <taxon>Gunneridae</taxon>
        <taxon>Pentapetalae</taxon>
        <taxon>rosids</taxon>
        <taxon>fabids</taxon>
        <taxon>Fabales</taxon>
        <taxon>Fabaceae</taxon>
        <taxon>Papilionoideae</taxon>
        <taxon>50 kb inversion clade</taxon>
        <taxon>NPAAA clade</taxon>
        <taxon>indigoferoid/millettioid clade</taxon>
        <taxon>Phaseoleae</taxon>
        <taxon>Glycine</taxon>
        <taxon>Glycine subgen. Soja</taxon>
    </lineage>
</organism>